<accession>A0A1A9ULB9</accession>
<dbReference type="EnsemblMetazoa" id="GAUT008222-RA">
    <property type="protein sequence ID" value="GAUT008222-PA"/>
    <property type="gene ID" value="GAUT008222"/>
</dbReference>
<keyword evidence="2" id="KW-0812">Transmembrane</keyword>
<organism evidence="3 4">
    <name type="scientific">Glossina austeni</name>
    <name type="common">Savannah tsetse fly</name>
    <dbReference type="NCBI Taxonomy" id="7395"/>
    <lineage>
        <taxon>Eukaryota</taxon>
        <taxon>Metazoa</taxon>
        <taxon>Ecdysozoa</taxon>
        <taxon>Arthropoda</taxon>
        <taxon>Hexapoda</taxon>
        <taxon>Insecta</taxon>
        <taxon>Pterygota</taxon>
        <taxon>Neoptera</taxon>
        <taxon>Endopterygota</taxon>
        <taxon>Diptera</taxon>
        <taxon>Brachycera</taxon>
        <taxon>Muscomorpha</taxon>
        <taxon>Hippoboscoidea</taxon>
        <taxon>Glossinidae</taxon>
        <taxon>Glossina</taxon>
    </lineage>
</organism>
<sequence>MKPTEKNRTNLQESISSYSQVGSESNINTQLSPMGITGHISLGSILLLRSTPEYYSPDAYRRQQHHFCTRLHKERLWFSCYILFYIGYLLIVAVSMHIIESPIKNAKRQDFVELRAKFLEMYPQVLGLIGC</sequence>
<feature type="transmembrane region" description="Helical" evidence="2">
    <location>
        <begin position="76"/>
        <end position="99"/>
    </location>
</feature>
<keyword evidence="2" id="KW-1133">Transmembrane helix</keyword>
<reference evidence="3" key="1">
    <citation type="submission" date="2020-05" db="UniProtKB">
        <authorList>
            <consortium name="EnsemblMetazoa"/>
        </authorList>
    </citation>
    <scope>IDENTIFICATION</scope>
    <source>
        <strain evidence="3">TTRI</strain>
    </source>
</reference>
<dbReference type="AlphaFoldDB" id="A0A1A9ULB9"/>
<dbReference type="Proteomes" id="UP000078200">
    <property type="component" value="Unassembled WGS sequence"/>
</dbReference>
<feature type="compositionally biased region" description="Polar residues" evidence="1">
    <location>
        <begin position="9"/>
        <end position="21"/>
    </location>
</feature>
<evidence type="ECO:0000256" key="1">
    <source>
        <dbReference type="SAM" id="MobiDB-lite"/>
    </source>
</evidence>
<feature type="region of interest" description="Disordered" evidence="1">
    <location>
        <begin position="1"/>
        <end position="21"/>
    </location>
</feature>
<name>A0A1A9ULB9_GLOAU</name>
<protein>
    <submittedName>
        <fullName evidence="3">Uncharacterized protein</fullName>
    </submittedName>
</protein>
<evidence type="ECO:0000313" key="3">
    <source>
        <dbReference type="EnsemblMetazoa" id="GAUT008222-PA"/>
    </source>
</evidence>
<keyword evidence="2" id="KW-0472">Membrane</keyword>
<dbReference type="VEuPathDB" id="VectorBase:GAUT008222"/>
<keyword evidence="4" id="KW-1185">Reference proteome</keyword>
<evidence type="ECO:0000256" key="2">
    <source>
        <dbReference type="SAM" id="Phobius"/>
    </source>
</evidence>
<dbReference type="STRING" id="7395.A0A1A9ULB9"/>
<evidence type="ECO:0000313" key="4">
    <source>
        <dbReference type="Proteomes" id="UP000078200"/>
    </source>
</evidence>
<proteinExistence type="predicted"/>